<evidence type="ECO:0000313" key="5">
    <source>
        <dbReference type="Proteomes" id="UP000000739"/>
    </source>
</evidence>
<dbReference type="InterPro" id="IPR021109">
    <property type="entry name" value="Peptidase_aspartic_dom_sf"/>
</dbReference>
<dbReference type="Gene3D" id="2.40.70.10">
    <property type="entry name" value="Acid Proteases"/>
    <property type="match status" value="1"/>
</dbReference>
<protein>
    <recommendedName>
        <fullName evidence="3">Peptidase A2 domain-containing protein</fullName>
    </recommendedName>
</protein>
<name>B8FBC0_DESAL</name>
<accession>B8FBC0</accession>
<sequence>MIKPSAYFYPILLLIALLCFPALLCAEFYRYKDDSGKTCYVDDIAKVPPEYRDQIKSYAEEADNMTPAEKAALEARRERERNYRQMRREQLLEYQREQQKKQQLQNQADSATSNDVRGSHGYTAVTIANSQVVVPVQFRFKGKTITASMLLDTGANRTLINKDVGERLGLKPEDGGMTGIQVVGGGLLPAMDIPVDEIRVGPNKRKNMNVLVLERRAAGGHDGLLGMDFLMGFKFHVDYDKQRLVWSR</sequence>
<dbReference type="HOGENOM" id="CLU_097849_0_0_7"/>
<gene>
    <name evidence="4" type="ordered locus">Dalk_2874</name>
</gene>
<dbReference type="CDD" id="cd05483">
    <property type="entry name" value="retropepsin_like_bacteria"/>
    <property type="match status" value="1"/>
</dbReference>
<evidence type="ECO:0000313" key="4">
    <source>
        <dbReference type="EMBL" id="ACL04564.1"/>
    </source>
</evidence>
<reference evidence="4 5" key="1">
    <citation type="journal article" date="2012" name="Environ. Microbiol.">
        <title>The genome sequence of Desulfatibacillum alkenivorans AK-01: a blueprint for anaerobic alkane oxidation.</title>
        <authorList>
            <person name="Callaghan A.V."/>
            <person name="Morris B.E."/>
            <person name="Pereira I.A."/>
            <person name="McInerney M.J."/>
            <person name="Austin R.N."/>
            <person name="Groves J.T."/>
            <person name="Kukor J.J."/>
            <person name="Suflita J.M."/>
            <person name="Young L.Y."/>
            <person name="Zylstra G.J."/>
            <person name="Wawrik B."/>
        </authorList>
    </citation>
    <scope>NUCLEOTIDE SEQUENCE [LARGE SCALE GENOMIC DNA]</scope>
    <source>
        <strain evidence="4 5">AK-01</strain>
    </source>
</reference>
<feature type="domain" description="Peptidase A2" evidence="3">
    <location>
        <begin position="147"/>
        <end position="185"/>
    </location>
</feature>
<dbReference type="eggNOG" id="COG3577">
    <property type="taxonomic scope" value="Bacteria"/>
</dbReference>
<proteinExistence type="predicted"/>
<dbReference type="GO" id="GO:0006508">
    <property type="term" value="P:proteolysis"/>
    <property type="evidence" value="ECO:0007669"/>
    <property type="project" value="InterPro"/>
</dbReference>
<dbReference type="Proteomes" id="UP000000739">
    <property type="component" value="Chromosome"/>
</dbReference>
<dbReference type="Pfam" id="PF13650">
    <property type="entry name" value="Asp_protease_2"/>
    <property type="match status" value="1"/>
</dbReference>
<dbReference type="InterPro" id="IPR034122">
    <property type="entry name" value="Retropepsin-like_bacterial"/>
</dbReference>
<evidence type="ECO:0000256" key="1">
    <source>
        <dbReference type="ARBA" id="ARBA00022801"/>
    </source>
</evidence>
<keyword evidence="1" id="KW-0378">Hydrolase</keyword>
<dbReference type="KEGG" id="dal:Dalk_2874"/>
<dbReference type="SUPFAM" id="SSF50630">
    <property type="entry name" value="Acid proteases"/>
    <property type="match status" value="1"/>
</dbReference>
<dbReference type="RefSeq" id="WP_015947634.1">
    <property type="nucleotide sequence ID" value="NC_011768.1"/>
</dbReference>
<dbReference type="EMBL" id="CP001322">
    <property type="protein sequence ID" value="ACL04564.1"/>
    <property type="molecule type" value="Genomic_DNA"/>
</dbReference>
<dbReference type="PROSITE" id="PS50175">
    <property type="entry name" value="ASP_PROT_RETROV"/>
    <property type="match status" value="1"/>
</dbReference>
<organism evidence="4 5">
    <name type="scientific">Desulfatibacillum aliphaticivorans</name>
    <dbReference type="NCBI Taxonomy" id="218208"/>
    <lineage>
        <taxon>Bacteria</taxon>
        <taxon>Pseudomonadati</taxon>
        <taxon>Thermodesulfobacteriota</taxon>
        <taxon>Desulfobacteria</taxon>
        <taxon>Desulfobacterales</taxon>
        <taxon>Desulfatibacillaceae</taxon>
        <taxon>Desulfatibacillum</taxon>
    </lineage>
</organism>
<evidence type="ECO:0000256" key="2">
    <source>
        <dbReference type="SAM" id="MobiDB-lite"/>
    </source>
</evidence>
<keyword evidence="5" id="KW-1185">Reference proteome</keyword>
<dbReference type="InterPro" id="IPR001995">
    <property type="entry name" value="Peptidase_A2_cat"/>
</dbReference>
<evidence type="ECO:0000259" key="3">
    <source>
        <dbReference type="PROSITE" id="PS50175"/>
    </source>
</evidence>
<feature type="region of interest" description="Disordered" evidence="2">
    <location>
        <begin position="94"/>
        <end position="117"/>
    </location>
</feature>
<dbReference type="AlphaFoldDB" id="B8FBC0"/>
<dbReference type="GO" id="GO:0004190">
    <property type="term" value="F:aspartic-type endopeptidase activity"/>
    <property type="evidence" value="ECO:0007669"/>
    <property type="project" value="InterPro"/>
</dbReference>